<comment type="caution">
    <text evidence="1">The sequence shown here is derived from an EMBL/GenBank/DDBJ whole genome shotgun (WGS) entry which is preliminary data.</text>
</comment>
<dbReference type="AlphaFoldDB" id="X1KI88"/>
<organism evidence="1">
    <name type="scientific">marine sediment metagenome</name>
    <dbReference type="NCBI Taxonomy" id="412755"/>
    <lineage>
        <taxon>unclassified sequences</taxon>
        <taxon>metagenomes</taxon>
        <taxon>ecological metagenomes</taxon>
    </lineage>
</organism>
<protein>
    <submittedName>
        <fullName evidence="1">Uncharacterized protein</fullName>
    </submittedName>
</protein>
<reference evidence="1" key="1">
    <citation type="journal article" date="2014" name="Front. Microbiol.">
        <title>High frequency of phylogenetically diverse reductive dehalogenase-homologous genes in deep subseafloor sedimentary metagenomes.</title>
        <authorList>
            <person name="Kawai M."/>
            <person name="Futagami T."/>
            <person name="Toyoda A."/>
            <person name="Takaki Y."/>
            <person name="Nishi S."/>
            <person name="Hori S."/>
            <person name="Arai W."/>
            <person name="Tsubouchi T."/>
            <person name="Morono Y."/>
            <person name="Uchiyama I."/>
            <person name="Ito T."/>
            <person name="Fujiyama A."/>
            <person name="Inagaki F."/>
            <person name="Takami H."/>
        </authorList>
    </citation>
    <scope>NUCLEOTIDE SEQUENCE</scope>
    <source>
        <strain evidence="1">Expedition CK06-06</strain>
    </source>
</reference>
<accession>X1KI88</accession>
<feature type="non-terminal residue" evidence="1">
    <location>
        <position position="1"/>
    </location>
</feature>
<sequence>GQNVAILHVPRQELKLGAGMKDPEIFKQIEEVIKKQIIKYSFFGGN</sequence>
<gene>
    <name evidence="1" type="ORF">S06H3_21554</name>
</gene>
<evidence type="ECO:0000313" key="1">
    <source>
        <dbReference type="EMBL" id="GAI06762.1"/>
    </source>
</evidence>
<dbReference type="EMBL" id="BARV01011344">
    <property type="protein sequence ID" value="GAI06762.1"/>
    <property type="molecule type" value="Genomic_DNA"/>
</dbReference>
<proteinExistence type="predicted"/>
<name>X1KI88_9ZZZZ</name>